<dbReference type="RefSeq" id="WP_066444700.1">
    <property type="nucleotide sequence ID" value="NZ_CP014226.1"/>
</dbReference>
<sequence length="150" mass="16875">MAQNDTCSTLQLDDQLCFALYSTSLLMTKFYKPLLQALGLTYPQYLVMMTLWEEDGLTAGTISRRLMTDTGSLTPIFKRLQADGLLKRVRSTTDERVVELFLTGAGRELRERAEEIPDCVVMASGASFDDLNSLKARLETLRARLQEAMP</sequence>
<evidence type="ECO:0000256" key="5">
    <source>
        <dbReference type="ARBA" id="ARBA00023163"/>
    </source>
</evidence>
<keyword evidence="5" id="KW-0804">Transcription</keyword>
<evidence type="ECO:0000256" key="4">
    <source>
        <dbReference type="ARBA" id="ARBA00023125"/>
    </source>
</evidence>
<dbReference type="GO" id="GO:0003677">
    <property type="term" value="F:DNA binding"/>
    <property type="evidence" value="ECO:0007669"/>
    <property type="project" value="UniProtKB-KW"/>
</dbReference>
<reference evidence="7 8" key="2">
    <citation type="submission" date="2016-02" db="EMBL/GenBank/DDBJ databases">
        <authorList>
            <person name="Wen L."/>
            <person name="He K."/>
            <person name="Yang H."/>
        </authorList>
    </citation>
    <scope>NUCLEOTIDE SEQUENCE [LARGE SCALE GENOMIC DNA]</scope>
    <source>
        <strain evidence="7 8">AGD 8-3</strain>
    </source>
</reference>
<dbReference type="OrthoDB" id="9806864at2"/>
<name>A0A109UKX4_9GAMM</name>
<keyword evidence="3" id="KW-0805">Transcription regulation</keyword>
<dbReference type="FunFam" id="1.10.10.10:FF:000163">
    <property type="entry name" value="MarR family transcriptional regulator"/>
    <property type="match status" value="1"/>
</dbReference>
<dbReference type="GO" id="GO:0003700">
    <property type="term" value="F:DNA-binding transcription factor activity"/>
    <property type="evidence" value="ECO:0007669"/>
    <property type="project" value="InterPro"/>
</dbReference>
<dbReference type="STRING" id="507626.LOKO_00524"/>
<keyword evidence="8" id="KW-1185">Reference proteome</keyword>
<keyword evidence="2" id="KW-0963">Cytoplasm</keyword>
<evidence type="ECO:0000256" key="3">
    <source>
        <dbReference type="ARBA" id="ARBA00023015"/>
    </source>
</evidence>
<protein>
    <submittedName>
        <fullName evidence="7">Organic hydroperoxide resistance transcriptional regulator</fullName>
    </submittedName>
</protein>
<reference evidence="7 8" key="1">
    <citation type="journal article" date="2016" name="Genome Announc.">
        <title>Draft Genome Sequence of 'Halomonas chromatireducens' Strain AGD 8-3, a Haloalkaliphilic Chromate- and Selenite-Reducing Gammaproteobacterium.</title>
        <authorList>
            <person name="Sharko F.S."/>
            <person name="Shapovalova A.A."/>
            <person name="Tsygankova S.V."/>
            <person name="Komova A.V."/>
            <person name="Boulygina E.S."/>
            <person name="Teslyuk A.B."/>
            <person name="Gotovtsev P.M."/>
            <person name="Namsaraev Z.B."/>
            <person name="Khijniak T.V."/>
            <person name="Nedoluzhko A.V."/>
            <person name="Vasilov R.G."/>
        </authorList>
    </citation>
    <scope>NUCLEOTIDE SEQUENCE [LARGE SCALE GENOMIC DNA]</scope>
    <source>
        <strain evidence="7 8">AGD 8-3</strain>
    </source>
</reference>
<dbReference type="PROSITE" id="PS50995">
    <property type="entry name" value="HTH_MARR_2"/>
    <property type="match status" value="1"/>
</dbReference>
<dbReference type="GO" id="GO:0005737">
    <property type="term" value="C:cytoplasm"/>
    <property type="evidence" value="ECO:0007669"/>
    <property type="project" value="UniProtKB-SubCell"/>
</dbReference>
<dbReference type="InterPro" id="IPR036388">
    <property type="entry name" value="WH-like_DNA-bd_sf"/>
</dbReference>
<dbReference type="Pfam" id="PF22381">
    <property type="entry name" value="Staph_reg_Sar_Rot"/>
    <property type="match status" value="1"/>
</dbReference>
<evidence type="ECO:0000313" key="8">
    <source>
        <dbReference type="Proteomes" id="UP000063387"/>
    </source>
</evidence>
<dbReference type="PANTHER" id="PTHR33164">
    <property type="entry name" value="TRANSCRIPTIONAL REGULATOR, MARR FAMILY"/>
    <property type="match status" value="1"/>
</dbReference>
<evidence type="ECO:0000256" key="1">
    <source>
        <dbReference type="ARBA" id="ARBA00004496"/>
    </source>
</evidence>
<dbReference type="Proteomes" id="UP000063387">
    <property type="component" value="Chromosome"/>
</dbReference>
<dbReference type="SMART" id="SM00347">
    <property type="entry name" value="HTH_MARR"/>
    <property type="match status" value="1"/>
</dbReference>
<dbReference type="InterPro" id="IPR039422">
    <property type="entry name" value="MarR/SlyA-like"/>
</dbReference>
<keyword evidence="4" id="KW-0238">DNA-binding</keyword>
<dbReference type="Gene3D" id="1.10.10.10">
    <property type="entry name" value="Winged helix-like DNA-binding domain superfamily/Winged helix DNA-binding domain"/>
    <property type="match status" value="1"/>
</dbReference>
<dbReference type="KEGG" id="hco:LOKO_00524"/>
<organism evidence="7 8">
    <name type="scientific">Halomonas chromatireducens</name>
    <dbReference type="NCBI Taxonomy" id="507626"/>
    <lineage>
        <taxon>Bacteria</taxon>
        <taxon>Pseudomonadati</taxon>
        <taxon>Pseudomonadota</taxon>
        <taxon>Gammaproteobacteria</taxon>
        <taxon>Oceanospirillales</taxon>
        <taxon>Halomonadaceae</taxon>
        <taxon>Halomonas</taxon>
    </lineage>
</organism>
<dbReference type="AlphaFoldDB" id="A0A109UKX4"/>
<proteinExistence type="predicted"/>
<evidence type="ECO:0000259" key="6">
    <source>
        <dbReference type="PROSITE" id="PS50995"/>
    </source>
</evidence>
<evidence type="ECO:0000313" key="7">
    <source>
        <dbReference type="EMBL" id="AMC99618.1"/>
    </source>
</evidence>
<dbReference type="PANTHER" id="PTHR33164:SF5">
    <property type="entry name" value="ORGANIC HYDROPEROXIDE RESISTANCE TRANSCRIPTIONAL REGULATOR"/>
    <property type="match status" value="1"/>
</dbReference>
<evidence type="ECO:0000256" key="2">
    <source>
        <dbReference type="ARBA" id="ARBA00022490"/>
    </source>
</evidence>
<dbReference type="PATRIC" id="fig|507626.3.peg.521"/>
<dbReference type="GO" id="GO:0006950">
    <property type="term" value="P:response to stress"/>
    <property type="evidence" value="ECO:0007669"/>
    <property type="project" value="TreeGrafter"/>
</dbReference>
<dbReference type="SUPFAM" id="SSF46785">
    <property type="entry name" value="Winged helix' DNA-binding domain"/>
    <property type="match status" value="1"/>
</dbReference>
<dbReference type="EMBL" id="CP014226">
    <property type="protein sequence ID" value="AMC99618.1"/>
    <property type="molecule type" value="Genomic_DNA"/>
</dbReference>
<dbReference type="InterPro" id="IPR036390">
    <property type="entry name" value="WH_DNA-bd_sf"/>
</dbReference>
<accession>A0A109UKX4</accession>
<feature type="domain" description="HTH marR-type" evidence="6">
    <location>
        <begin position="13"/>
        <end position="150"/>
    </location>
</feature>
<comment type="subcellular location">
    <subcellularLocation>
        <location evidence="1">Cytoplasm</location>
    </subcellularLocation>
</comment>
<gene>
    <name evidence="7" type="primary">ohrR</name>
    <name evidence="7" type="ORF">LOKO_00524</name>
</gene>
<dbReference type="InterPro" id="IPR055166">
    <property type="entry name" value="Transc_reg_Sar_Rot_HTH"/>
</dbReference>
<dbReference type="InterPro" id="IPR000835">
    <property type="entry name" value="HTH_MarR-typ"/>
</dbReference>